<evidence type="ECO:0000256" key="1">
    <source>
        <dbReference type="ARBA" id="ARBA00022729"/>
    </source>
</evidence>
<dbReference type="RefSeq" id="WP_093331020.1">
    <property type="nucleotide sequence ID" value="NZ_AP027363.1"/>
</dbReference>
<dbReference type="OrthoDB" id="6077429at2"/>
<keyword evidence="1" id="KW-0732">Signal</keyword>
<accession>A0A1I0GLP6</accession>
<gene>
    <name evidence="3" type="ORF">SAMN05660429_02496</name>
</gene>
<name>A0A1I0GLP6_THASX</name>
<reference evidence="3 4" key="1">
    <citation type="submission" date="2016-10" db="EMBL/GenBank/DDBJ databases">
        <authorList>
            <person name="de Groot N.N."/>
        </authorList>
    </citation>
    <scope>NUCLEOTIDE SEQUENCE [LARGE SCALE GENOMIC DNA]</scope>
    <source>
        <strain evidence="3 4">DSM 19706</strain>
    </source>
</reference>
<organism evidence="3 4">
    <name type="scientific">Thalassotalea agarivorans</name>
    <name type="common">Thalassomonas agarivorans</name>
    <dbReference type="NCBI Taxonomy" id="349064"/>
    <lineage>
        <taxon>Bacteria</taxon>
        <taxon>Pseudomonadati</taxon>
        <taxon>Pseudomonadota</taxon>
        <taxon>Gammaproteobacteria</taxon>
        <taxon>Alteromonadales</taxon>
        <taxon>Colwelliaceae</taxon>
        <taxon>Thalassotalea</taxon>
    </lineage>
</organism>
<dbReference type="Proteomes" id="UP000199308">
    <property type="component" value="Unassembled WGS sequence"/>
</dbReference>
<dbReference type="EMBL" id="FOHK01000012">
    <property type="protein sequence ID" value="SET71917.1"/>
    <property type="molecule type" value="Genomic_DNA"/>
</dbReference>
<evidence type="ECO:0000313" key="4">
    <source>
        <dbReference type="Proteomes" id="UP000199308"/>
    </source>
</evidence>
<dbReference type="InterPro" id="IPR027385">
    <property type="entry name" value="Beta-barrel_OMP"/>
</dbReference>
<evidence type="ECO:0000259" key="2">
    <source>
        <dbReference type="Pfam" id="PF13505"/>
    </source>
</evidence>
<feature type="domain" description="Outer membrane protein beta-barrel" evidence="2">
    <location>
        <begin position="14"/>
        <end position="215"/>
    </location>
</feature>
<sequence>MKMSKWGTIVGSILLFWITTTQALANESIRSGKWEGSFQIIGADDQFIESYEGSTLEIKDDLGWGFTLGYNFNPHVAVNFEMVATRPTYKANLIDDNGNEVPEIHHKADIWHSQFNLVYNVFSTKFTPYVQAGVGWTYIDSNIASAPPEGVCWWDPWWGWICDTYQATYNDSRFSYNGAVGLKYEFDNYSFVRAGVGMNFVSTNSGEDLDLTVVKLEIGSLF</sequence>
<dbReference type="AlphaFoldDB" id="A0A1I0GLP6"/>
<dbReference type="SUPFAM" id="SSF56925">
    <property type="entry name" value="OMPA-like"/>
    <property type="match status" value="1"/>
</dbReference>
<dbReference type="InterPro" id="IPR011250">
    <property type="entry name" value="OMP/PagP_B-barrel"/>
</dbReference>
<evidence type="ECO:0000313" key="3">
    <source>
        <dbReference type="EMBL" id="SET71917.1"/>
    </source>
</evidence>
<protein>
    <submittedName>
        <fullName evidence="3">Outer membrane protein beta-barrel domain-containing protein</fullName>
    </submittedName>
</protein>
<dbReference type="Gene3D" id="2.40.160.20">
    <property type="match status" value="1"/>
</dbReference>
<dbReference type="Pfam" id="PF13505">
    <property type="entry name" value="OMP_b-brl"/>
    <property type="match status" value="1"/>
</dbReference>
<proteinExistence type="predicted"/>
<keyword evidence="4" id="KW-1185">Reference proteome</keyword>